<evidence type="ECO:0000313" key="3">
    <source>
        <dbReference type="Proteomes" id="UP000008827"/>
    </source>
</evidence>
<dbReference type="PANTHER" id="PTHR33095">
    <property type="entry name" value="OS07G0619500 PROTEIN"/>
    <property type="match status" value="1"/>
</dbReference>
<reference evidence="1 2" key="1">
    <citation type="journal article" date="2010" name="Nature">
        <title>Genome sequence of the palaeopolyploid soybean.</title>
        <authorList>
            <person name="Schmutz J."/>
            <person name="Cannon S.B."/>
            <person name="Schlueter J."/>
            <person name="Ma J."/>
            <person name="Mitros T."/>
            <person name="Nelson W."/>
            <person name="Hyten D.L."/>
            <person name="Song Q."/>
            <person name="Thelen J.J."/>
            <person name="Cheng J."/>
            <person name="Xu D."/>
            <person name="Hellsten U."/>
            <person name="May G.D."/>
            <person name="Yu Y."/>
            <person name="Sakurai T."/>
            <person name="Umezawa T."/>
            <person name="Bhattacharyya M.K."/>
            <person name="Sandhu D."/>
            <person name="Valliyodan B."/>
            <person name="Lindquist E."/>
            <person name="Peto M."/>
            <person name="Grant D."/>
            <person name="Shu S."/>
            <person name="Goodstein D."/>
            <person name="Barry K."/>
            <person name="Futrell-Griggs M."/>
            <person name="Abernathy B."/>
            <person name="Du J."/>
            <person name="Tian Z."/>
            <person name="Zhu L."/>
            <person name="Gill N."/>
            <person name="Joshi T."/>
            <person name="Libault M."/>
            <person name="Sethuraman A."/>
            <person name="Zhang X.-C."/>
            <person name="Shinozaki K."/>
            <person name="Nguyen H.T."/>
            <person name="Wing R.A."/>
            <person name="Cregan P."/>
            <person name="Specht J."/>
            <person name="Grimwood J."/>
            <person name="Rokhsar D."/>
            <person name="Stacey G."/>
            <person name="Shoemaker R.C."/>
            <person name="Jackson S.A."/>
        </authorList>
    </citation>
    <scope>NUCLEOTIDE SEQUENCE</scope>
    <source>
        <strain evidence="2">cv. Williams 82</strain>
        <tissue evidence="1">Callus</tissue>
    </source>
</reference>
<dbReference type="Gramene" id="KRG99347">
    <property type="protein sequence ID" value="KRG99347"/>
    <property type="gene ID" value="GLYMA_18G138800"/>
</dbReference>
<reference evidence="1" key="3">
    <citation type="submission" date="2018-07" db="EMBL/GenBank/DDBJ databases">
        <title>WGS assembly of Glycine max.</title>
        <authorList>
            <person name="Schmutz J."/>
            <person name="Cannon S."/>
            <person name="Schlueter J."/>
            <person name="Ma J."/>
            <person name="Mitros T."/>
            <person name="Nelson W."/>
            <person name="Hyten D."/>
            <person name="Song Q."/>
            <person name="Thelen J."/>
            <person name="Cheng J."/>
            <person name="Xu D."/>
            <person name="Hellsten U."/>
            <person name="May G."/>
            <person name="Yu Y."/>
            <person name="Sakurai T."/>
            <person name="Umezawa T."/>
            <person name="Bhattacharyya M."/>
            <person name="Sandhu D."/>
            <person name="Valliyodan B."/>
            <person name="Lindquist E."/>
            <person name="Peto M."/>
            <person name="Grant D."/>
            <person name="Shu S."/>
            <person name="Goodstein D."/>
            <person name="Barry K."/>
            <person name="Futrell-Griggs M."/>
            <person name="Abernathy B."/>
            <person name="Du J."/>
            <person name="Tian Z."/>
            <person name="Zhu L."/>
            <person name="Gill N."/>
            <person name="Joshi T."/>
            <person name="Libault M."/>
            <person name="Sethuraman A."/>
            <person name="Zhang X."/>
            <person name="Shinozaki K."/>
            <person name="Nguyen H."/>
            <person name="Wing R."/>
            <person name="Cregan P."/>
            <person name="Specht J."/>
            <person name="Grimwood J."/>
            <person name="Rokhsar D."/>
            <person name="Stacey G."/>
            <person name="Shoemaker R."/>
            <person name="Jackson S."/>
        </authorList>
    </citation>
    <scope>NUCLEOTIDE SEQUENCE</scope>
    <source>
        <tissue evidence="1">Callus</tissue>
    </source>
</reference>
<dbReference type="EnsemblPlants" id="KRG99347">
    <property type="protein sequence ID" value="KRG99347"/>
    <property type="gene ID" value="GLYMA_18G138800"/>
</dbReference>
<dbReference type="Pfam" id="PF07816">
    <property type="entry name" value="DUF1645"/>
    <property type="match status" value="1"/>
</dbReference>
<evidence type="ECO:0000313" key="2">
    <source>
        <dbReference type="EnsemblPlants" id="KRG99347"/>
    </source>
</evidence>
<organism evidence="1">
    <name type="scientific">Glycine max</name>
    <name type="common">Soybean</name>
    <name type="synonym">Glycine hispida</name>
    <dbReference type="NCBI Taxonomy" id="3847"/>
    <lineage>
        <taxon>Eukaryota</taxon>
        <taxon>Viridiplantae</taxon>
        <taxon>Streptophyta</taxon>
        <taxon>Embryophyta</taxon>
        <taxon>Tracheophyta</taxon>
        <taxon>Spermatophyta</taxon>
        <taxon>Magnoliopsida</taxon>
        <taxon>eudicotyledons</taxon>
        <taxon>Gunneridae</taxon>
        <taxon>Pentapetalae</taxon>
        <taxon>rosids</taxon>
        <taxon>fabids</taxon>
        <taxon>Fabales</taxon>
        <taxon>Fabaceae</taxon>
        <taxon>Papilionoideae</taxon>
        <taxon>50 kb inversion clade</taxon>
        <taxon>NPAAA clade</taxon>
        <taxon>indigoferoid/millettioid clade</taxon>
        <taxon>Phaseoleae</taxon>
        <taxon>Glycine</taxon>
        <taxon>Glycine subgen. Soja</taxon>
    </lineage>
</organism>
<proteinExistence type="predicted"/>
<dbReference type="OMA" id="FLWHINQ"/>
<dbReference type="GeneID" id="102666461"/>
<dbReference type="KEGG" id="gmx:102666461"/>
<reference evidence="2" key="2">
    <citation type="submission" date="2018-02" db="UniProtKB">
        <authorList>
            <consortium name="EnsemblPlants"/>
        </authorList>
    </citation>
    <scope>IDENTIFICATION</scope>
    <source>
        <strain evidence="2">Williams 82</strain>
    </source>
</reference>
<dbReference type="EMBL" id="CM000851">
    <property type="protein sequence ID" value="KRG99347.1"/>
    <property type="molecule type" value="Genomic_DNA"/>
</dbReference>
<gene>
    <name evidence="2" type="primary">LOC102666461</name>
    <name evidence="1" type="ORF">GLYMA_18G138800</name>
</gene>
<protein>
    <submittedName>
        <fullName evidence="1 2">Uncharacterized protein</fullName>
    </submittedName>
</protein>
<dbReference type="Proteomes" id="UP000008827">
    <property type="component" value="Chromosome 18"/>
</dbReference>
<name>A0A0R0FBQ3_SOYBN</name>
<dbReference type="AlphaFoldDB" id="A0A0R0FBQ3"/>
<dbReference type="InterPro" id="IPR012442">
    <property type="entry name" value="DUF1645_plant"/>
</dbReference>
<accession>A0A0R0FBQ3</accession>
<dbReference type="STRING" id="3847.A0A0R0FBQ3"/>
<evidence type="ECO:0000313" key="1">
    <source>
        <dbReference type="EMBL" id="KRG99347.1"/>
    </source>
</evidence>
<sequence>MNNMQNETSSVMQLKMQALSILRMPPSFHKSKDVAPISLKLNQNFIGENEIQIDNEENFEEQQEFIFACFSTQGILTFADEILDNGKIRLASTTSDHSVGFTIEEDNDTLALQPPLKKLFVGEQLNNFFSQSKGTLEESCNGNSQKMATVEVETSNNKCKKSKSMGFSNTCRLPKSTKLRSNSDGKHTFVLLNPLGSMPMKSIEAKEESNVSKRGKDGKCKTTLSPHEKFYVMNKKRKETNKRKSFLPYRKNLIGFFTNINGFSRILSPF</sequence>
<dbReference type="RefSeq" id="XP_006603319.1">
    <property type="nucleotide sequence ID" value="XM_006603256.1"/>
</dbReference>
<dbReference type="PANTHER" id="PTHR33095:SF114">
    <property type="entry name" value="DUF1645 FAMILY PROTEIN"/>
    <property type="match status" value="1"/>
</dbReference>
<keyword evidence="3" id="KW-1185">Reference proteome</keyword>